<dbReference type="RefSeq" id="WP_283239725.1">
    <property type="nucleotide sequence ID" value="NZ_JASGBP010000008.1"/>
</dbReference>
<sequence>MKKLLLCLLFLLPFAGFAQSINDYQYVIVPAKFDFLKVADKYRLNTTSKLLLEKYGFKSFLSTDTLPAEATQNRCAILYASLSEDNSFFATKIKLVLKDCTEKVVFETDFGSSREKDFHVAYNQALREAFKSFDRINYKYNGKQYMGKSETKTADPVAVTGVAEVKSVASASVPVAEPLQVASSVALYAQPITNGFQLINTEPKVVYKIYTTSVKDFFIATKGELHGVFFAKGNSWFFEYYQDNQLISESVAVKF</sequence>
<feature type="signal peptide" evidence="1">
    <location>
        <begin position="1"/>
        <end position="18"/>
    </location>
</feature>
<dbReference type="Proteomes" id="UP001230035">
    <property type="component" value="Unassembled WGS sequence"/>
</dbReference>
<name>A0ABT6XSQ1_9FLAO</name>
<evidence type="ECO:0000313" key="2">
    <source>
        <dbReference type="EMBL" id="MDI9258048.1"/>
    </source>
</evidence>
<accession>A0ABT6XSQ1</accession>
<gene>
    <name evidence="2" type="ORF">QHT84_11545</name>
</gene>
<organism evidence="2 3">
    <name type="scientific">Flavobacterium sedimenticola</name>
    <dbReference type="NCBI Taxonomy" id="3043286"/>
    <lineage>
        <taxon>Bacteria</taxon>
        <taxon>Pseudomonadati</taxon>
        <taxon>Bacteroidota</taxon>
        <taxon>Flavobacteriia</taxon>
        <taxon>Flavobacteriales</taxon>
        <taxon>Flavobacteriaceae</taxon>
        <taxon>Flavobacterium</taxon>
    </lineage>
</organism>
<dbReference type="EMBL" id="JASGBP010000008">
    <property type="protein sequence ID" value="MDI9258048.1"/>
    <property type="molecule type" value="Genomic_DNA"/>
</dbReference>
<comment type="caution">
    <text evidence="2">The sequence shown here is derived from an EMBL/GenBank/DDBJ whole genome shotgun (WGS) entry which is preliminary data.</text>
</comment>
<proteinExistence type="predicted"/>
<keyword evidence="3" id="KW-1185">Reference proteome</keyword>
<keyword evidence="1" id="KW-0732">Signal</keyword>
<reference evidence="2 3" key="1">
    <citation type="submission" date="2023-05" db="EMBL/GenBank/DDBJ databases">
        <title>Flavobacterium sedimenti sp. nov., isolated from the sediment.</title>
        <authorList>
            <person name="Wu N."/>
        </authorList>
    </citation>
    <scope>NUCLEOTIDE SEQUENCE [LARGE SCALE GENOMIC DNA]</scope>
    <source>
        <strain evidence="2 3">YZ-48</strain>
    </source>
</reference>
<evidence type="ECO:0000313" key="3">
    <source>
        <dbReference type="Proteomes" id="UP001230035"/>
    </source>
</evidence>
<protein>
    <submittedName>
        <fullName evidence="2">Uncharacterized protein</fullName>
    </submittedName>
</protein>
<evidence type="ECO:0000256" key="1">
    <source>
        <dbReference type="SAM" id="SignalP"/>
    </source>
</evidence>
<feature type="chain" id="PRO_5045369227" evidence="1">
    <location>
        <begin position="19"/>
        <end position="255"/>
    </location>
</feature>